<gene>
    <name evidence="2" type="ORF">MS3_00007900</name>
</gene>
<organism evidence="2 3">
    <name type="scientific">Schistosoma haematobium</name>
    <name type="common">Blood fluke</name>
    <dbReference type="NCBI Taxonomy" id="6185"/>
    <lineage>
        <taxon>Eukaryota</taxon>
        <taxon>Metazoa</taxon>
        <taxon>Spiralia</taxon>
        <taxon>Lophotrochozoa</taxon>
        <taxon>Platyhelminthes</taxon>
        <taxon>Trematoda</taxon>
        <taxon>Digenea</taxon>
        <taxon>Strigeidida</taxon>
        <taxon>Schistosomatoidea</taxon>
        <taxon>Schistosomatidae</taxon>
        <taxon>Schistosoma</taxon>
    </lineage>
</organism>
<dbReference type="EMBL" id="AMPZ03000005">
    <property type="protein sequence ID" value="KAH9583533.1"/>
    <property type="molecule type" value="Genomic_DNA"/>
</dbReference>
<keyword evidence="3" id="KW-1185">Reference proteome</keyword>
<feature type="domain" description="Integrase zinc-binding" evidence="1">
    <location>
        <begin position="81"/>
        <end position="128"/>
    </location>
</feature>
<evidence type="ECO:0000313" key="2">
    <source>
        <dbReference type="EMBL" id="KAH9583533.1"/>
    </source>
</evidence>
<dbReference type="InterPro" id="IPR041588">
    <property type="entry name" value="Integrase_H2C2"/>
</dbReference>
<dbReference type="Pfam" id="PF17921">
    <property type="entry name" value="Integrase_H2C2"/>
    <property type="match status" value="1"/>
</dbReference>
<protein>
    <recommendedName>
        <fullName evidence="1">Integrase zinc-binding domain-containing protein</fullName>
    </recommendedName>
</protein>
<dbReference type="AlphaFoldDB" id="A0A922LGS6"/>
<evidence type="ECO:0000313" key="3">
    <source>
        <dbReference type="Proteomes" id="UP000471633"/>
    </source>
</evidence>
<dbReference type="RefSeq" id="XP_051066808.1">
    <property type="nucleotide sequence ID" value="XM_051216238.1"/>
</dbReference>
<reference evidence="2" key="3">
    <citation type="submission" date="2021-06" db="EMBL/GenBank/DDBJ databases">
        <title>Chromosome-level genome assembly for S. haematobium.</title>
        <authorList>
            <person name="Stroehlein A.J."/>
        </authorList>
    </citation>
    <scope>NUCLEOTIDE SEQUENCE</scope>
</reference>
<proteinExistence type="predicted"/>
<sequence length="132" mass="15230">MVRQNDQKVRKFIPELQKQAAKCNFGDQLHVQLRDRSIAGINIPGLGRELLSMPNCSLRSFNSDSYSRVNMKGVSTRNYKANHKDLHSGHLRVEKMKSLAMLTCWWPEINADICRTANNCERCHQFKNQPSK</sequence>
<reference evidence="2" key="2">
    <citation type="journal article" date="2019" name="Gigascience">
        <title>High-quality Schistosoma haematobium genome achieved by single-molecule and long-range sequencing.</title>
        <authorList>
            <person name="Stroehlein A.J."/>
            <person name="Korhonen P.K."/>
            <person name="Chong T.M."/>
            <person name="Lim Y.L."/>
            <person name="Chan K.G."/>
            <person name="Webster B."/>
            <person name="Rollinson D."/>
            <person name="Brindley P.J."/>
            <person name="Gasser R.B."/>
            <person name="Young N.D."/>
        </authorList>
    </citation>
    <scope>NUCLEOTIDE SEQUENCE</scope>
</reference>
<dbReference type="KEGG" id="shx:MS3_00007900"/>
<dbReference type="GeneID" id="75577716"/>
<reference evidence="2" key="4">
    <citation type="journal article" date="2022" name="PLoS Pathog.">
        <title>Chromosome-level genome of Schistosoma haematobium underpins genome-wide explorations of molecular variation.</title>
        <authorList>
            <person name="Stroehlein A.J."/>
            <person name="Korhonen P.K."/>
            <person name="Lee V.V."/>
            <person name="Ralph S.A."/>
            <person name="Mentink-Kane M."/>
            <person name="You H."/>
            <person name="McManus D.P."/>
            <person name="Tchuente L.T."/>
            <person name="Stothard J.R."/>
            <person name="Kaur P."/>
            <person name="Dudchenko O."/>
            <person name="Aiden E.L."/>
            <person name="Yang B."/>
            <person name="Yang H."/>
            <person name="Emery A.M."/>
            <person name="Webster B.L."/>
            <person name="Brindley P.J."/>
            <person name="Rollinson D."/>
            <person name="Chang B.C.H."/>
            <person name="Gasser R.B."/>
            <person name="Young N.D."/>
        </authorList>
    </citation>
    <scope>NUCLEOTIDE SEQUENCE</scope>
</reference>
<accession>A0A922LGS6</accession>
<dbReference type="CTD" id="75577716"/>
<evidence type="ECO:0000259" key="1">
    <source>
        <dbReference type="Pfam" id="PF17921"/>
    </source>
</evidence>
<name>A0A922LGS6_SCHHA</name>
<dbReference type="Gene3D" id="1.10.340.70">
    <property type="match status" value="1"/>
</dbReference>
<comment type="caution">
    <text evidence="2">The sequence shown here is derived from an EMBL/GenBank/DDBJ whole genome shotgun (WGS) entry which is preliminary data.</text>
</comment>
<dbReference type="Proteomes" id="UP000471633">
    <property type="component" value="Unassembled WGS sequence"/>
</dbReference>
<reference evidence="2" key="1">
    <citation type="journal article" date="2012" name="Nat. Genet.">
        <title>Whole-genome sequence of Schistosoma haematobium.</title>
        <authorList>
            <person name="Young N.D."/>
            <person name="Jex A.R."/>
            <person name="Li B."/>
            <person name="Liu S."/>
            <person name="Yang L."/>
            <person name="Xiong Z."/>
            <person name="Li Y."/>
            <person name="Cantacessi C."/>
            <person name="Hall R.S."/>
            <person name="Xu X."/>
            <person name="Chen F."/>
            <person name="Wu X."/>
            <person name="Zerlotini A."/>
            <person name="Oliveira G."/>
            <person name="Hofmann A."/>
            <person name="Zhang G."/>
            <person name="Fang X."/>
            <person name="Kang Y."/>
            <person name="Campbell B.E."/>
            <person name="Loukas A."/>
            <person name="Ranganathan S."/>
            <person name="Rollinson D."/>
            <person name="Rinaldi G."/>
            <person name="Brindley P.J."/>
            <person name="Yang H."/>
            <person name="Wang J."/>
            <person name="Wang J."/>
            <person name="Gasser R.B."/>
        </authorList>
    </citation>
    <scope>NUCLEOTIDE SEQUENCE</scope>
</reference>